<protein>
    <submittedName>
        <fullName evidence="1 2">Uncharacterized protein</fullName>
    </submittedName>
</protein>
<gene>
    <name evidence="1" type="ORF">GUITHDRAFT_154928</name>
</gene>
<name>L1IMV6_GUITC</name>
<sequence>MFSKQRNQKLFMRSDSHATRAQKVFALDYCAASFVTEGEVKYCIAKLFSGDVKFATALDY</sequence>
<dbReference type="GeneID" id="17294374"/>
<dbReference type="KEGG" id="gtt:GUITHDRAFT_154928"/>
<dbReference type="RefSeq" id="XP_005824591.1">
    <property type="nucleotide sequence ID" value="XM_005824534.1"/>
</dbReference>
<dbReference type="HOGENOM" id="CLU_2946542_0_0_1"/>
<organism evidence="1">
    <name type="scientific">Guillardia theta (strain CCMP2712)</name>
    <name type="common">Cryptophyte</name>
    <dbReference type="NCBI Taxonomy" id="905079"/>
    <lineage>
        <taxon>Eukaryota</taxon>
        <taxon>Cryptophyceae</taxon>
        <taxon>Pyrenomonadales</taxon>
        <taxon>Geminigeraceae</taxon>
        <taxon>Guillardia</taxon>
    </lineage>
</organism>
<dbReference type="AlphaFoldDB" id="L1IMV6"/>
<evidence type="ECO:0000313" key="3">
    <source>
        <dbReference type="Proteomes" id="UP000011087"/>
    </source>
</evidence>
<dbReference type="EnsemblProtists" id="EKX37611">
    <property type="protein sequence ID" value="EKX37611"/>
    <property type="gene ID" value="GUITHDRAFT_154928"/>
</dbReference>
<reference evidence="2" key="3">
    <citation type="submission" date="2016-03" db="UniProtKB">
        <authorList>
            <consortium name="EnsemblProtists"/>
        </authorList>
    </citation>
    <scope>IDENTIFICATION</scope>
</reference>
<evidence type="ECO:0000313" key="1">
    <source>
        <dbReference type="EMBL" id="EKX37611.1"/>
    </source>
</evidence>
<proteinExistence type="predicted"/>
<reference evidence="1 3" key="1">
    <citation type="journal article" date="2012" name="Nature">
        <title>Algal genomes reveal evolutionary mosaicism and the fate of nucleomorphs.</title>
        <authorList>
            <consortium name="DOE Joint Genome Institute"/>
            <person name="Curtis B.A."/>
            <person name="Tanifuji G."/>
            <person name="Burki F."/>
            <person name="Gruber A."/>
            <person name="Irimia M."/>
            <person name="Maruyama S."/>
            <person name="Arias M.C."/>
            <person name="Ball S.G."/>
            <person name="Gile G.H."/>
            <person name="Hirakawa Y."/>
            <person name="Hopkins J.F."/>
            <person name="Kuo A."/>
            <person name="Rensing S.A."/>
            <person name="Schmutz J."/>
            <person name="Symeonidi A."/>
            <person name="Elias M."/>
            <person name="Eveleigh R.J."/>
            <person name="Herman E.K."/>
            <person name="Klute M.J."/>
            <person name="Nakayama T."/>
            <person name="Obornik M."/>
            <person name="Reyes-Prieto A."/>
            <person name="Armbrust E.V."/>
            <person name="Aves S.J."/>
            <person name="Beiko R.G."/>
            <person name="Coutinho P."/>
            <person name="Dacks J.B."/>
            <person name="Durnford D.G."/>
            <person name="Fast N.M."/>
            <person name="Green B.R."/>
            <person name="Grisdale C.J."/>
            <person name="Hempel F."/>
            <person name="Henrissat B."/>
            <person name="Hoppner M.P."/>
            <person name="Ishida K."/>
            <person name="Kim E."/>
            <person name="Koreny L."/>
            <person name="Kroth P.G."/>
            <person name="Liu Y."/>
            <person name="Malik S.B."/>
            <person name="Maier U.G."/>
            <person name="McRose D."/>
            <person name="Mock T."/>
            <person name="Neilson J.A."/>
            <person name="Onodera N.T."/>
            <person name="Poole A.M."/>
            <person name="Pritham E.J."/>
            <person name="Richards T.A."/>
            <person name="Rocap G."/>
            <person name="Roy S.W."/>
            <person name="Sarai C."/>
            <person name="Schaack S."/>
            <person name="Shirato S."/>
            <person name="Slamovits C.H."/>
            <person name="Spencer D.F."/>
            <person name="Suzuki S."/>
            <person name="Worden A.Z."/>
            <person name="Zauner S."/>
            <person name="Barry K."/>
            <person name="Bell C."/>
            <person name="Bharti A.K."/>
            <person name="Crow J.A."/>
            <person name="Grimwood J."/>
            <person name="Kramer R."/>
            <person name="Lindquist E."/>
            <person name="Lucas S."/>
            <person name="Salamov A."/>
            <person name="McFadden G.I."/>
            <person name="Lane C.E."/>
            <person name="Keeling P.J."/>
            <person name="Gray M.W."/>
            <person name="Grigoriev I.V."/>
            <person name="Archibald J.M."/>
        </authorList>
    </citation>
    <scope>NUCLEOTIDE SEQUENCE</scope>
    <source>
        <strain evidence="1 3">CCMP2712</strain>
    </source>
</reference>
<dbReference type="Proteomes" id="UP000011087">
    <property type="component" value="Unassembled WGS sequence"/>
</dbReference>
<keyword evidence="3" id="KW-1185">Reference proteome</keyword>
<accession>L1IMV6</accession>
<dbReference type="PaxDb" id="55529-EKX37611"/>
<evidence type="ECO:0000313" key="2">
    <source>
        <dbReference type="EnsemblProtists" id="EKX37611"/>
    </source>
</evidence>
<dbReference type="EMBL" id="JH993057">
    <property type="protein sequence ID" value="EKX37611.1"/>
    <property type="molecule type" value="Genomic_DNA"/>
</dbReference>
<reference evidence="3" key="2">
    <citation type="submission" date="2012-11" db="EMBL/GenBank/DDBJ databases">
        <authorList>
            <person name="Kuo A."/>
            <person name="Curtis B.A."/>
            <person name="Tanifuji G."/>
            <person name="Burki F."/>
            <person name="Gruber A."/>
            <person name="Irimia M."/>
            <person name="Maruyama S."/>
            <person name="Arias M.C."/>
            <person name="Ball S.G."/>
            <person name="Gile G.H."/>
            <person name="Hirakawa Y."/>
            <person name="Hopkins J.F."/>
            <person name="Rensing S.A."/>
            <person name="Schmutz J."/>
            <person name="Symeonidi A."/>
            <person name="Elias M."/>
            <person name="Eveleigh R.J."/>
            <person name="Herman E.K."/>
            <person name="Klute M.J."/>
            <person name="Nakayama T."/>
            <person name="Obornik M."/>
            <person name="Reyes-Prieto A."/>
            <person name="Armbrust E.V."/>
            <person name="Aves S.J."/>
            <person name="Beiko R.G."/>
            <person name="Coutinho P."/>
            <person name="Dacks J.B."/>
            <person name="Durnford D.G."/>
            <person name="Fast N.M."/>
            <person name="Green B.R."/>
            <person name="Grisdale C."/>
            <person name="Hempe F."/>
            <person name="Henrissat B."/>
            <person name="Hoppner M.P."/>
            <person name="Ishida K.-I."/>
            <person name="Kim E."/>
            <person name="Koreny L."/>
            <person name="Kroth P.G."/>
            <person name="Liu Y."/>
            <person name="Malik S.-B."/>
            <person name="Maier U.G."/>
            <person name="McRose D."/>
            <person name="Mock T."/>
            <person name="Neilson J.A."/>
            <person name="Onodera N.T."/>
            <person name="Poole A.M."/>
            <person name="Pritham E.J."/>
            <person name="Richards T.A."/>
            <person name="Rocap G."/>
            <person name="Roy S.W."/>
            <person name="Sarai C."/>
            <person name="Schaack S."/>
            <person name="Shirato S."/>
            <person name="Slamovits C.H."/>
            <person name="Spencer D.F."/>
            <person name="Suzuki S."/>
            <person name="Worden A.Z."/>
            <person name="Zauner S."/>
            <person name="Barry K."/>
            <person name="Bell C."/>
            <person name="Bharti A.K."/>
            <person name="Crow J.A."/>
            <person name="Grimwood J."/>
            <person name="Kramer R."/>
            <person name="Lindquist E."/>
            <person name="Lucas S."/>
            <person name="Salamov A."/>
            <person name="McFadden G.I."/>
            <person name="Lane C.E."/>
            <person name="Keeling P.J."/>
            <person name="Gray M.W."/>
            <person name="Grigoriev I.V."/>
            <person name="Archibald J.M."/>
        </authorList>
    </citation>
    <scope>NUCLEOTIDE SEQUENCE</scope>
    <source>
        <strain evidence="3">CCMP2712</strain>
    </source>
</reference>